<accession>A0A382ESP7</accession>
<keyword evidence="7" id="KW-0406">Ion transport</keyword>
<evidence type="ECO:0000256" key="5">
    <source>
        <dbReference type="ARBA" id="ARBA00022692"/>
    </source>
</evidence>
<evidence type="ECO:0000256" key="4">
    <source>
        <dbReference type="ARBA" id="ARBA00022475"/>
    </source>
</evidence>
<evidence type="ECO:0000256" key="3">
    <source>
        <dbReference type="ARBA" id="ARBA00022449"/>
    </source>
</evidence>
<dbReference type="GO" id="GO:0015297">
    <property type="term" value="F:antiporter activity"/>
    <property type="evidence" value="ECO:0007669"/>
    <property type="project" value="UniProtKB-KW"/>
</dbReference>
<evidence type="ECO:0000256" key="2">
    <source>
        <dbReference type="ARBA" id="ARBA00022448"/>
    </source>
</evidence>
<keyword evidence="6 10" id="KW-1133">Transmembrane helix</keyword>
<evidence type="ECO:0000256" key="9">
    <source>
        <dbReference type="ARBA" id="ARBA00031636"/>
    </source>
</evidence>
<sequence>MLQNIIGGLQGLVDHIMVGRFVGYEGNAAIGVSWQIFIVVIVFISSLFTGMGVLVARFAGANEPEKVNRTVYQAFLTSMGLVLLVLAPIGYVASPVLLELVNATPEVQAEALSYLRIMFVFSFGMLTFFMLGGALRSAGDARTPLRLGIVLTVLNITLNVILIRGLGPIPAFGTTGAAMGTVIAGGVISVFAIFELFSGKWVVRFHRGMNWRPDWEIIGQLFRFGLPTGIQGVAMNVGGVFMLAFIGSLAMSAQAQAAYVVTYSQLFSFITWTSVGIMGATAAVAGQNLGAGRPDRTAQAVRVAAGYGLFLAATIGLAFLFIPNVLLGIFGMEDPVVRGLGVQLLRYLAVSGLFVTVALAYTGGLQGTGDTRSPMYISFVSQIFIPLGMCFLIQTFSTLDPGEIWLAIVLGHLTRAILSYSIFRREGWRDIQVAISSNGT</sequence>
<feature type="transmembrane region" description="Helical" evidence="10">
    <location>
        <begin position="34"/>
        <end position="59"/>
    </location>
</feature>
<feature type="transmembrane region" description="Helical" evidence="10">
    <location>
        <begin position="266"/>
        <end position="286"/>
    </location>
</feature>
<feature type="transmembrane region" description="Helical" evidence="10">
    <location>
        <begin position="113"/>
        <end position="135"/>
    </location>
</feature>
<reference evidence="11" key="1">
    <citation type="submission" date="2018-05" db="EMBL/GenBank/DDBJ databases">
        <authorList>
            <person name="Lanie J.A."/>
            <person name="Ng W.-L."/>
            <person name="Kazmierczak K.M."/>
            <person name="Andrzejewski T.M."/>
            <person name="Davidsen T.M."/>
            <person name="Wayne K.J."/>
            <person name="Tettelin H."/>
            <person name="Glass J.I."/>
            <person name="Rusch D."/>
            <person name="Podicherti R."/>
            <person name="Tsui H.-C.T."/>
            <person name="Winkler M.E."/>
        </authorList>
    </citation>
    <scope>NUCLEOTIDE SEQUENCE</scope>
</reference>
<dbReference type="PANTHER" id="PTHR43298">
    <property type="entry name" value="MULTIDRUG RESISTANCE PROTEIN NORM-RELATED"/>
    <property type="match status" value="1"/>
</dbReference>
<keyword evidence="2" id="KW-0813">Transport</keyword>
<keyword evidence="8 10" id="KW-0472">Membrane</keyword>
<evidence type="ECO:0000256" key="8">
    <source>
        <dbReference type="ARBA" id="ARBA00023136"/>
    </source>
</evidence>
<dbReference type="InterPro" id="IPR050222">
    <property type="entry name" value="MATE_MdtK"/>
</dbReference>
<name>A0A382ESP7_9ZZZZ</name>
<feature type="transmembrane region" description="Helical" evidence="10">
    <location>
        <begin position="376"/>
        <end position="398"/>
    </location>
</feature>
<dbReference type="PANTHER" id="PTHR43298:SF2">
    <property type="entry name" value="FMN_FAD EXPORTER YEEO-RELATED"/>
    <property type="match status" value="1"/>
</dbReference>
<dbReference type="EMBL" id="UINC01045797">
    <property type="protein sequence ID" value="SVB52991.1"/>
    <property type="molecule type" value="Genomic_DNA"/>
</dbReference>
<keyword evidence="3" id="KW-0050">Antiport</keyword>
<dbReference type="InterPro" id="IPR048279">
    <property type="entry name" value="MdtK-like"/>
</dbReference>
<feature type="transmembrane region" description="Helical" evidence="10">
    <location>
        <begin position="147"/>
        <end position="166"/>
    </location>
</feature>
<keyword evidence="5 10" id="KW-0812">Transmembrane</keyword>
<dbReference type="CDD" id="cd13137">
    <property type="entry name" value="MATE_NorM_like"/>
    <property type="match status" value="1"/>
</dbReference>
<dbReference type="InterPro" id="IPR002528">
    <property type="entry name" value="MATE_fam"/>
</dbReference>
<feature type="transmembrane region" description="Helical" evidence="10">
    <location>
        <begin position="344"/>
        <end position="364"/>
    </location>
</feature>
<evidence type="ECO:0000256" key="7">
    <source>
        <dbReference type="ARBA" id="ARBA00023065"/>
    </source>
</evidence>
<evidence type="ECO:0000256" key="1">
    <source>
        <dbReference type="ARBA" id="ARBA00004651"/>
    </source>
</evidence>
<feature type="transmembrane region" description="Helical" evidence="10">
    <location>
        <begin position="178"/>
        <end position="203"/>
    </location>
</feature>
<dbReference type="GO" id="GO:0006811">
    <property type="term" value="P:monoatomic ion transport"/>
    <property type="evidence" value="ECO:0007669"/>
    <property type="project" value="UniProtKB-KW"/>
</dbReference>
<feature type="transmembrane region" description="Helical" evidence="10">
    <location>
        <begin position="224"/>
        <end position="246"/>
    </location>
</feature>
<evidence type="ECO:0000256" key="6">
    <source>
        <dbReference type="ARBA" id="ARBA00022989"/>
    </source>
</evidence>
<comment type="subcellular location">
    <subcellularLocation>
        <location evidence="1">Cell membrane</location>
        <topology evidence="1">Multi-pass membrane protein</topology>
    </subcellularLocation>
</comment>
<dbReference type="GO" id="GO:0005886">
    <property type="term" value="C:plasma membrane"/>
    <property type="evidence" value="ECO:0007669"/>
    <property type="project" value="UniProtKB-SubCell"/>
</dbReference>
<feature type="transmembrane region" description="Helical" evidence="10">
    <location>
        <begin position="404"/>
        <end position="423"/>
    </location>
</feature>
<dbReference type="Pfam" id="PF01554">
    <property type="entry name" value="MatE"/>
    <property type="match status" value="2"/>
</dbReference>
<dbReference type="NCBIfam" id="TIGR00797">
    <property type="entry name" value="matE"/>
    <property type="match status" value="1"/>
</dbReference>
<protein>
    <recommendedName>
        <fullName evidence="9">Multidrug-efflux transporter</fullName>
    </recommendedName>
</protein>
<keyword evidence="4" id="KW-1003">Cell membrane</keyword>
<proteinExistence type="predicted"/>
<gene>
    <name evidence="11" type="ORF">METZ01_LOCUS205845</name>
</gene>
<organism evidence="11">
    <name type="scientific">marine metagenome</name>
    <dbReference type="NCBI Taxonomy" id="408172"/>
    <lineage>
        <taxon>unclassified sequences</taxon>
        <taxon>metagenomes</taxon>
        <taxon>ecological metagenomes</taxon>
    </lineage>
</organism>
<evidence type="ECO:0000256" key="10">
    <source>
        <dbReference type="SAM" id="Phobius"/>
    </source>
</evidence>
<dbReference type="PIRSF" id="PIRSF006603">
    <property type="entry name" value="DinF"/>
    <property type="match status" value="1"/>
</dbReference>
<feature type="transmembrane region" description="Helical" evidence="10">
    <location>
        <begin position="307"/>
        <end position="332"/>
    </location>
</feature>
<evidence type="ECO:0000313" key="11">
    <source>
        <dbReference type="EMBL" id="SVB52991.1"/>
    </source>
</evidence>
<dbReference type="AlphaFoldDB" id="A0A382ESP7"/>
<dbReference type="GO" id="GO:0042910">
    <property type="term" value="F:xenobiotic transmembrane transporter activity"/>
    <property type="evidence" value="ECO:0007669"/>
    <property type="project" value="InterPro"/>
</dbReference>
<feature type="transmembrane region" description="Helical" evidence="10">
    <location>
        <begin position="71"/>
        <end position="93"/>
    </location>
</feature>